<comment type="similarity">
    <text evidence="2">Belongs to the complex I NDUFA5 subunit family.</text>
</comment>
<evidence type="ECO:0000313" key="11">
    <source>
        <dbReference type="Proteomes" id="UP000070544"/>
    </source>
</evidence>
<keyword evidence="11" id="KW-1185">Reference proteome</keyword>
<dbReference type="AlphaFoldDB" id="A0A138ZZD9"/>
<organism evidence="10 11">
    <name type="scientific">Gonapodya prolifera (strain JEL478)</name>
    <name type="common">Monoblepharis prolifera</name>
    <dbReference type="NCBI Taxonomy" id="1344416"/>
    <lineage>
        <taxon>Eukaryota</taxon>
        <taxon>Fungi</taxon>
        <taxon>Fungi incertae sedis</taxon>
        <taxon>Chytridiomycota</taxon>
        <taxon>Chytridiomycota incertae sedis</taxon>
        <taxon>Monoblepharidomycetes</taxon>
        <taxon>Monoblepharidales</taxon>
        <taxon>Gonapodyaceae</taxon>
        <taxon>Gonapodya</taxon>
    </lineage>
</organism>
<name>A0A138ZZD9_GONPJ</name>
<evidence type="ECO:0000256" key="3">
    <source>
        <dbReference type="ARBA" id="ARBA00022448"/>
    </source>
</evidence>
<evidence type="ECO:0000256" key="5">
    <source>
        <dbReference type="ARBA" id="ARBA00022792"/>
    </source>
</evidence>
<keyword evidence="7" id="KW-0496">Mitochondrion</keyword>
<dbReference type="Proteomes" id="UP000070544">
    <property type="component" value="Unassembled WGS sequence"/>
</dbReference>
<evidence type="ECO:0000256" key="8">
    <source>
        <dbReference type="ARBA" id="ARBA00023136"/>
    </source>
</evidence>
<keyword evidence="5" id="KW-0999">Mitochondrion inner membrane</keyword>
<keyword evidence="4" id="KW-0679">Respiratory chain</keyword>
<keyword evidence="6" id="KW-0249">Electron transport</keyword>
<evidence type="ECO:0000256" key="6">
    <source>
        <dbReference type="ARBA" id="ARBA00022982"/>
    </source>
</evidence>
<sequence>MRWTRILLKETTGLTGLAVHPNPRPALISLYQKTLSELSSIPETALYRQSVSAITSHRLRIVESSEDVSKIEHEIAAGQVEELIQQAQDELGLLEKVKGWKPWEALEVPEPEKQWEYTFSENKGSR</sequence>
<reference evidence="10 11" key="1">
    <citation type="journal article" date="2015" name="Genome Biol. Evol.">
        <title>Phylogenomic analyses indicate that early fungi evolved digesting cell walls of algal ancestors of land plants.</title>
        <authorList>
            <person name="Chang Y."/>
            <person name="Wang S."/>
            <person name="Sekimoto S."/>
            <person name="Aerts A.L."/>
            <person name="Choi C."/>
            <person name="Clum A."/>
            <person name="LaButti K.M."/>
            <person name="Lindquist E.A."/>
            <person name="Yee Ngan C."/>
            <person name="Ohm R.A."/>
            <person name="Salamov A.A."/>
            <person name="Grigoriev I.V."/>
            <person name="Spatafora J.W."/>
            <person name="Berbee M.L."/>
        </authorList>
    </citation>
    <scope>NUCLEOTIDE SEQUENCE [LARGE SCALE GENOMIC DNA]</scope>
    <source>
        <strain evidence="10 11">JEL478</strain>
    </source>
</reference>
<feature type="coiled-coil region" evidence="9">
    <location>
        <begin position="70"/>
        <end position="97"/>
    </location>
</feature>
<dbReference type="GO" id="GO:0022904">
    <property type="term" value="P:respiratory electron transport chain"/>
    <property type="evidence" value="ECO:0007669"/>
    <property type="project" value="InterPro"/>
</dbReference>
<accession>A0A138ZZD9</accession>
<dbReference type="InterPro" id="IPR006806">
    <property type="entry name" value="NDUFA5"/>
</dbReference>
<dbReference type="OrthoDB" id="286811at2759"/>
<dbReference type="PANTHER" id="PTHR12653">
    <property type="entry name" value="NADH-UBIQUINONE OXIDOREDUCTASE 13 KD-B SUBUNIT"/>
    <property type="match status" value="1"/>
</dbReference>
<dbReference type="EMBL" id="KQ965847">
    <property type="protein sequence ID" value="KXS09876.1"/>
    <property type="molecule type" value="Genomic_DNA"/>
</dbReference>
<comment type="subcellular location">
    <subcellularLocation>
        <location evidence="1">Mitochondrion inner membrane</location>
        <topology evidence="1">Peripheral membrane protein</topology>
        <orientation evidence="1">Matrix side</orientation>
    </subcellularLocation>
</comment>
<evidence type="ECO:0000256" key="1">
    <source>
        <dbReference type="ARBA" id="ARBA00004443"/>
    </source>
</evidence>
<evidence type="ECO:0000256" key="2">
    <source>
        <dbReference type="ARBA" id="ARBA00010261"/>
    </source>
</evidence>
<dbReference type="OMA" id="ENQWKWP"/>
<evidence type="ECO:0000256" key="4">
    <source>
        <dbReference type="ARBA" id="ARBA00022660"/>
    </source>
</evidence>
<keyword evidence="8" id="KW-0472">Membrane</keyword>
<dbReference type="STRING" id="1344416.A0A138ZZD9"/>
<keyword evidence="9" id="KW-0175">Coiled coil</keyword>
<evidence type="ECO:0000256" key="7">
    <source>
        <dbReference type="ARBA" id="ARBA00023128"/>
    </source>
</evidence>
<dbReference type="GO" id="GO:0005743">
    <property type="term" value="C:mitochondrial inner membrane"/>
    <property type="evidence" value="ECO:0007669"/>
    <property type="project" value="UniProtKB-SubCell"/>
</dbReference>
<proteinExistence type="inferred from homology"/>
<evidence type="ECO:0000256" key="9">
    <source>
        <dbReference type="SAM" id="Coils"/>
    </source>
</evidence>
<dbReference type="PANTHER" id="PTHR12653:SF0">
    <property type="entry name" value="NADH DEHYDROGENASE [UBIQUINONE] 1 ALPHA SUBCOMPLEX SUBUNIT 5"/>
    <property type="match status" value="1"/>
</dbReference>
<protein>
    <submittedName>
        <fullName evidence="10">NADH2 dehydrogenase</fullName>
    </submittedName>
</protein>
<dbReference type="Pfam" id="PF04716">
    <property type="entry name" value="ETC_C1_NDUFA5"/>
    <property type="match status" value="1"/>
</dbReference>
<gene>
    <name evidence="10" type="ORF">M427DRAFT_140353</name>
</gene>
<keyword evidence="3" id="KW-0813">Transport</keyword>
<evidence type="ECO:0000313" key="10">
    <source>
        <dbReference type="EMBL" id="KXS09876.1"/>
    </source>
</evidence>